<name>A0ABP4GQ13_9PSEU</name>
<evidence type="ECO:0000313" key="3">
    <source>
        <dbReference type="EMBL" id="GAA1229157.1"/>
    </source>
</evidence>
<dbReference type="InterPro" id="IPR013114">
    <property type="entry name" value="FabA_FabZ"/>
</dbReference>
<dbReference type="Gene3D" id="3.10.129.10">
    <property type="entry name" value="Hotdog Thioesterase"/>
    <property type="match status" value="1"/>
</dbReference>
<gene>
    <name evidence="3" type="primary">fabZ</name>
    <name evidence="3" type="ORF">GCM10009676_09570</name>
</gene>
<dbReference type="PANTHER" id="PTHR30272">
    <property type="entry name" value="3-HYDROXYACYL-[ACYL-CARRIER-PROTEIN] DEHYDRATASE"/>
    <property type="match status" value="1"/>
</dbReference>
<dbReference type="PANTHER" id="PTHR30272:SF1">
    <property type="entry name" value="3-HYDROXYACYL-[ACYL-CARRIER-PROTEIN] DEHYDRATASE"/>
    <property type="match status" value="1"/>
</dbReference>
<dbReference type="Pfam" id="PF07977">
    <property type="entry name" value="FabA"/>
    <property type="match status" value="1"/>
</dbReference>
<keyword evidence="2" id="KW-0456">Lyase</keyword>
<organism evidence="3 4">
    <name type="scientific">Prauserella halophila</name>
    <dbReference type="NCBI Taxonomy" id="185641"/>
    <lineage>
        <taxon>Bacteria</taxon>
        <taxon>Bacillati</taxon>
        <taxon>Actinomycetota</taxon>
        <taxon>Actinomycetes</taxon>
        <taxon>Pseudonocardiales</taxon>
        <taxon>Pseudonocardiaceae</taxon>
        <taxon>Prauserella</taxon>
    </lineage>
</organism>
<dbReference type="SUPFAM" id="SSF54637">
    <property type="entry name" value="Thioesterase/thiol ester dehydrase-isomerase"/>
    <property type="match status" value="1"/>
</dbReference>
<comment type="similarity">
    <text evidence="1">Belongs to the thioester dehydratase family. FabZ subfamily.</text>
</comment>
<dbReference type="InterPro" id="IPR029069">
    <property type="entry name" value="HotDog_dom_sf"/>
</dbReference>
<protein>
    <submittedName>
        <fullName evidence="3">3-hydroxyacyl-ACP dehydratase FabZ</fullName>
    </submittedName>
</protein>
<reference evidence="4" key="1">
    <citation type="journal article" date="2019" name="Int. J. Syst. Evol. Microbiol.">
        <title>The Global Catalogue of Microorganisms (GCM) 10K type strain sequencing project: providing services to taxonomists for standard genome sequencing and annotation.</title>
        <authorList>
            <consortium name="The Broad Institute Genomics Platform"/>
            <consortium name="The Broad Institute Genome Sequencing Center for Infectious Disease"/>
            <person name="Wu L."/>
            <person name="Ma J."/>
        </authorList>
    </citation>
    <scope>NUCLEOTIDE SEQUENCE [LARGE SCALE GENOMIC DNA]</scope>
    <source>
        <strain evidence="4">JCM 13023</strain>
    </source>
</reference>
<dbReference type="EMBL" id="BAAALN010000003">
    <property type="protein sequence ID" value="GAA1229157.1"/>
    <property type="molecule type" value="Genomic_DNA"/>
</dbReference>
<dbReference type="Proteomes" id="UP001500653">
    <property type="component" value="Unassembled WGS sequence"/>
</dbReference>
<dbReference type="RefSeq" id="WP_253862736.1">
    <property type="nucleotide sequence ID" value="NZ_BAAALN010000003.1"/>
</dbReference>
<comment type="caution">
    <text evidence="3">The sequence shown here is derived from an EMBL/GenBank/DDBJ whole genome shotgun (WGS) entry which is preliminary data.</text>
</comment>
<evidence type="ECO:0000313" key="4">
    <source>
        <dbReference type="Proteomes" id="UP001500653"/>
    </source>
</evidence>
<sequence length="170" mass="18482">MTVETPDTTVHTTQAPLEHADLKRILAHRHPILQLDRVVEFEPGRRIVAIKAVTGTEPCYGGLSDDAVHADHAYPASLLMESMGQASAALWLHSAILAGEQPRGTLVFGSAREFTIEGAAYPGDVLRHIVELDSTKGDNAFMHGETWAGDRRIVTADSMLVALRDDMTLT</sequence>
<evidence type="ECO:0000256" key="2">
    <source>
        <dbReference type="ARBA" id="ARBA00023239"/>
    </source>
</evidence>
<evidence type="ECO:0000256" key="1">
    <source>
        <dbReference type="ARBA" id="ARBA00009174"/>
    </source>
</evidence>
<keyword evidence="4" id="KW-1185">Reference proteome</keyword>
<accession>A0ABP4GQ13</accession>
<proteinExistence type="inferred from homology"/>